<dbReference type="Proteomes" id="UP000639606">
    <property type="component" value="Unassembled WGS sequence"/>
</dbReference>
<dbReference type="RefSeq" id="WP_189222812.1">
    <property type="nucleotide sequence ID" value="NZ_BMRG01000003.1"/>
</dbReference>
<keyword evidence="1" id="KW-0472">Membrane</keyword>
<reference evidence="2" key="1">
    <citation type="journal article" date="2014" name="Int. J. Syst. Evol. Microbiol.">
        <title>Complete genome sequence of Corynebacterium casei LMG S-19264T (=DSM 44701T), isolated from a smear-ripened cheese.</title>
        <authorList>
            <consortium name="US DOE Joint Genome Institute (JGI-PGF)"/>
            <person name="Walter F."/>
            <person name="Albersmeier A."/>
            <person name="Kalinowski J."/>
            <person name="Ruckert C."/>
        </authorList>
    </citation>
    <scope>NUCLEOTIDE SEQUENCE</scope>
    <source>
        <strain evidence="2">JCM 3313</strain>
    </source>
</reference>
<dbReference type="Pfam" id="PF19814">
    <property type="entry name" value="DUF6297"/>
    <property type="match status" value="1"/>
</dbReference>
<keyword evidence="1" id="KW-1133">Transmembrane helix</keyword>
<evidence type="ECO:0000313" key="3">
    <source>
        <dbReference type="Proteomes" id="UP000639606"/>
    </source>
</evidence>
<feature type="transmembrane region" description="Helical" evidence="1">
    <location>
        <begin position="128"/>
        <end position="149"/>
    </location>
</feature>
<gene>
    <name evidence="2" type="ORF">GCM10010185_18890</name>
</gene>
<proteinExistence type="predicted"/>
<evidence type="ECO:0000256" key="1">
    <source>
        <dbReference type="SAM" id="Phobius"/>
    </source>
</evidence>
<sequence length="447" mass="46199">MIRLGAGWRDRDQRAVLIGLIVIGSGMAVQLVRSALARPPAGAQASDVPPGWLSLATATSLIGVAMLVLAATGPLVASPATATWLLSTPQDRRAAVKTWYRALTAVGALAGVAFGLVFSLFFHLGAEWAALLGGAAGGGLIALAVLAQVRREPWRWLPGVTLTIGVLSALAGVVAERLGDAARDLVGGIGANAGSVLPAVAAVAAPAAIVLIGVVDRRLGELARPELTSGAAVTAAAGTAGTFLDLTLLAGVLEVRRWQRRGRVRSRGFPAGRVHAFLVADLRRVFRSPGGVLSWLPAALVPYVVAVEVPQWAAQAQLVMACVATHRLAGGLRAVCRSSALRRALGGTDASLRLTHLVIPSAGALVWCALTAPATWDAHPSGWLVAAVGAVATTYRLATRPPMDYHATLLDIGFGVMIPWGLLRQLFRGAGVLLLFSILMSLLTGTP</sequence>
<feature type="transmembrane region" description="Helical" evidence="1">
    <location>
        <begin position="98"/>
        <end position="122"/>
    </location>
</feature>
<feature type="transmembrane region" description="Helical" evidence="1">
    <location>
        <begin position="156"/>
        <end position="175"/>
    </location>
</feature>
<protein>
    <submittedName>
        <fullName evidence="2">Uncharacterized protein</fullName>
    </submittedName>
</protein>
<keyword evidence="1" id="KW-0812">Transmembrane</keyword>
<dbReference type="InterPro" id="IPR046264">
    <property type="entry name" value="DUF6297"/>
</dbReference>
<dbReference type="EMBL" id="BMRG01000003">
    <property type="protein sequence ID" value="GGP47334.1"/>
    <property type="molecule type" value="Genomic_DNA"/>
</dbReference>
<evidence type="ECO:0000313" key="2">
    <source>
        <dbReference type="EMBL" id="GGP47334.1"/>
    </source>
</evidence>
<accession>A0A918AL50</accession>
<keyword evidence="3" id="KW-1185">Reference proteome</keyword>
<feature type="transmembrane region" description="Helical" evidence="1">
    <location>
        <begin position="429"/>
        <end position="446"/>
    </location>
</feature>
<name>A0A918AL50_9PSEU</name>
<dbReference type="AlphaFoldDB" id="A0A918AL50"/>
<feature type="transmembrane region" description="Helical" evidence="1">
    <location>
        <begin position="61"/>
        <end position="86"/>
    </location>
</feature>
<comment type="caution">
    <text evidence="2">The sequence shown here is derived from an EMBL/GenBank/DDBJ whole genome shotgun (WGS) entry which is preliminary data.</text>
</comment>
<reference evidence="2" key="2">
    <citation type="submission" date="2020-09" db="EMBL/GenBank/DDBJ databases">
        <authorList>
            <person name="Sun Q."/>
            <person name="Ohkuma M."/>
        </authorList>
    </citation>
    <scope>NUCLEOTIDE SEQUENCE</scope>
    <source>
        <strain evidence="2">JCM 3313</strain>
    </source>
</reference>
<organism evidence="2 3">
    <name type="scientific">Saccharothrix coeruleofusca</name>
    <dbReference type="NCBI Taxonomy" id="33919"/>
    <lineage>
        <taxon>Bacteria</taxon>
        <taxon>Bacillati</taxon>
        <taxon>Actinomycetota</taxon>
        <taxon>Actinomycetes</taxon>
        <taxon>Pseudonocardiales</taxon>
        <taxon>Pseudonocardiaceae</taxon>
        <taxon>Saccharothrix</taxon>
    </lineage>
</organism>
<feature type="transmembrane region" description="Helical" evidence="1">
    <location>
        <begin position="195"/>
        <end position="215"/>
    </location>
</feature>